<accession>I3ZIU8</accession>
<dbReference type="Pfam" id="PF10011">
    <property type="entry name" value="DUF2254"/>
    <property type="match status" value="1"/>
</dbReference>
<keyword evidence="1" id="KW-0472">Membrane</keyword>
<reference evidence="2 3" key="1">
    <citation type="submission" date="2012-06" db="EMBL/GenBank/DDBJ databases">
        <title>Complete genome of Terriglobus roseus DSM 18391.</title>
        <authorList>
            <consortium name="US DOE Joint Genome Institute (JGI-PGF)"/>
            <person name="Lucas S."/>
            <person name="Copeland A."/>
            <person name="Lapidus A."/>
            <person name="Glavina del Rio T."/>
            <person name="Dalin E."/>
            <person name="Tice H."/>
            <person name="Bruce D."/>
            <person name="Goodwin L."/>
            <person name="Pitluck S."/>
            <person name="Peters L."/>
            <person name="Mikhailova N."/>
            <person name="Munk A.C.C."/>
            <person name="Kyrpides N."/>
            <person name="Mavromatis K."/>
            <person name="Ivanova N."/>
            <person name="Brettin T."/>
            <person name="Detter J.C."/>
            <person name="Han C."/>
            <person name="Larimer F."/>
            <person name="Land M."/>
            <person name="Hauser L."/>
            <person name="Markowitz V."/>
            <person name="Cheng J.-F."/>
            <person name="Hugenholtz P."/>
            <person name="Woyke T."/>
            <person name="Wu D."/>
            <person name="Brambilla E."/>
            <person name="Klenk H.-P."/>
            <person name="Eisen J.A."/>
        </authorList>
    </citation>
    <scope>NUCLEOTIDE SEQUENCE [LARGE SCALE GENOMIC DNA]</scope>
    <source>
        <strain evidence="3">DSM 18391 / NRRL B-41598 / KBS 63</strain>
    </source>
</reference>
<feature type="transmembrane region" description="Helical" evidence="1">
    <location>
        <begin position="62"/>
        <end position="89"/>
    </location>
</feature>
<keyword evidence="1" id="KW-0812">Transmembrane</keyword>
<evidence type="ECO:0000256" key="1">
    <source>
        <dbReference type="SAM" id="Phobius"/>
    </source>
</evidence>
<evidence type="ECO:0000313" key="2">
    <source>
        <dbReference type="EMBL" id="AFL89166.1"/>
    </source>
</evidence>
<name>I3ZIU8_TERRK</name>
<sequence length="335" mass="36519">MRGLIKRRNDSVWEFLIIPSLIVVGFVILAELVDWLDNHAGPQATWGFFRLWLSQYVGDTQAAIGVLTAIAGSLFTVTSLTFSILLLAVQQGATVLNSQIVDHYLRRKSNRAWFGFFVGVSLFVLITLVQTTHTKTPVFGVMVSTFLGALALTALIVLIYGTVDQTRPMTVIDTIVEAAKEARVRQLQLLAAAAPLVQPAAEIPILCPADGYLVKVDFKALERALASEPAARLYLTKPIGSFLPAGTRVAWIGGATNVTELPRRVLEALMIRVQRDITHDPAYSLDHLATIGWTAISTAHSDPAVGAIVIHALQRLLHAWATPVQRAQPTATQIF</sequence>
<dbReference type="STRING" id="926566.Terro_2931"/>
<gene>
    <name evidence="2" type="ordered locus">Terro_2931</name>
</gene>
<proteinExistence type="predicted"/>
<dbReference type="AlphaFoldDB" id="I3ZIU8"/>
<dbReference type="TCDB" id="9.B.176.1.4">
    <property type="family name" value="the n-terminal 4 tms membrane protein (4tmp) family"/>
</dbReference>
<protein>
    <submittedName>
        <fullName evidence="2">Putative membrane protein (DUF2254)</fullName>
    </submittedName>
</protein>
<feature type="transmembrane region" description="Helical" evidence="1">
    <location>
        <begin position="12"/>
        <end position="33"/>
    </location>
</feature>
<dbReference type="HOGENOM" id="CLU_828833_0_0_0"/>
<evidence type="ECO:0000313" key="3">
    <source>
        <dbReference type="Proteomes" id="UP000006056"/>
    </source>
</evidence>
<keyword evidence="3" id="KW-1185">Reference proteome</keyword>
<feature type="transmembrane region" description="Helical" evidence="1">
    <location>
        <begin position="138"/>
        <end position="160"/>
    </location>
</feature>
<feature type="transmembrane region" description="Helical" evidence="1">
    <location>
        <begin position="110"/>
        <end position="132"/>
    </location>
</feature>
<organism evidence="2 3">
    <name type="scientific">Terriglobus roseus (strain DSM 18391 / NRRL B-41598 / KBS 63)</name>
    <dbReference type="NCBI Taxonomy" id="926566"/>
    <lineage>
        <taxon>Bacteria</taxon>
        <taxon>Pseudomonadati</taxon>
        <taxon>Acidobacteriota</taxon>
        <taxon>Terriglobia</taxon>
        <taxon>Terriglobales</taxon>
        <taxon>Acidobacteriaceae</taxon>
        <taxon>Terriglobus</taxon>
    </lineage>
</organism>
<keyword evidence="1" id="KW-1133">Transmembrane helix</keyword>
<dbReference type="eggNOG" id="COG4325">
    <property type="taxonomic scope" value="Bacteria"/>
</dbReference>
<dbReference type="InterPro" id="IPR018723">
    <property type="entry name" value="DUF2254_membrane"/>
</dbReference>
<dbReference type="KEGG" id="trs:Terro_2931"/>
<dbReference type="EMBL" id="CP003379">
    <property type="protein sequence ID" value="AFL89166.1"/>
    <property type="molecule type" value="Genomic_DNA"/>
</dbReference>
<dbReference type="Proteomes" id="UP000006056">
    <property type="component" value="Chromosome"/>
</dbReference>